<dbReference type="OrthoDB" id="9816072at2"/>
<dbReference type="Gene3D" id="3.40.50.150">
    <property type="entry name" value="Vaccinia Virus protein VP39"/>
    <property type="match status" value="2"/>
</dbReference>
<dbReference type="InterPro" id="IPR046977">
    <property type="entry name" value="RsmC/RlmG"/>
</dbReference>
<organism evidence="8 9">
    <name type="scientific">Desulfuromonas soudanensis</name>
    <dbReference type="NCBI Taxonomy" id="1603606"/>
    <lineage>
        <taxon>Bacteria</taxon>
        <taxon>Pseudomonadati</taxon>
        <taxon>Thermodesulfobacteriota</taxon>
        <taxon>Desulfuromonadia</taxon>
        <taxon>Desulfuromonadales</taxon>
        <taxon>Desulfuromonadaceae</taxon>
        <taxon>Desulfuromonas</taxon>
    </lineage>
</organism>
<keyword evidence="1" id="KW-0963">Cytoplasm</keyword>
<dbReference type="GO" id="GO:0003676">
    <property type="term" value="F:nucleic acid binding"/>
    <property type="evidence" value="ECO:0007669"/>
    <property type="project" value="InterPro"/>
</dbReference>
<dbReference type="PIRSF" id="PIRSF037565">
    <property type="entry name" value="RRNA_m2G_Mtase_RsmD_prd"/>
    <property type="match status" value="1"/>
</dbReference>
<name>A0A0M3QG39_9BACT</name>
<dbReference type="Pfam" id="PF05175">
    <property type="entry name" value="MTS"/>
    <property type="match status" value="1"/>
</dbReference>
<dbReference type="PANTHER" id="PTHR47816:SF5">
    <property type="entry name" value="RIBOSOMAL RNA LARGE SUBUNIT METHYLTRANSFERASE G"/>
    <property type="match status" value="1"/>
</dbReference>
<evidence type="ECO:0000256" key="3">
    <source>
        <dbReference type="ARBA" id="ARBA00022603"/>
    </source>
</evidence>
<evidence type="ECO:0000313" key="8">
    <source>
        <dbReference type="EMBL" id="ALC17319.1"/>
    </source>
</evidence>
<dbReference type="InterPro" id="IPR029063">
    <property type="entry name" value="SAM-dependent_MTases_sf"/>
</dbReference>
<sequence length="374" mass="41363">MDRLIVPQGTFPLRRYPRQTRDPLRAWDAADEYLLQHLFEEGLPGSGPLLIANDAFGALTVPLARHRPWMLSDSFLAHRGTEANLADCALPPESVRLLTSLEAPEGLCDLVLIKIPKSLALLEDQLFRLRPHLHPGTRIIGAGMAKAIHTSTLALFERILGPTTTSLARKKARLIFSSPDPALDPGTSPFPLRFRLEETGDLIVSHAGVFSRERLDIGTRFFLDHLPASSEEQTIVDLGCGNGVLGVTAARRNPRAHLVFTDESFMAVASAEENFRAAFGERQAQFRVTDALAGIPRGSADLILNNPPFHQENVVGDQIAWRMFREAKEVLREGGELRVVGNRHLGYHVKLKRLFGNCTVVAGNAKFVVLKTRR</sequence>
<evidence type="ECO:0000256" key="4">
    <source>
        <dbReference type="ARBA" id="ARBA00022679"/>
    </source>
</evidence>
<protein>
    <submittedName>
        <fullName evidence="8">16S rRNA G1207 methyltransferase RsmC</fullName>
    </submittedName>
</protein>
<accession>A0A0M3QG39</accession>
<dbReference type="EMBL" id="CP010802">
    <property type="protein sequence ID" value="ALC17319.1"/>
    <property type="molecule type" value="Genomic_DNA"/>
</dbReference>
<dbReference type="AlphaFoldDB" id="A0A0M3QG39"/>
<proteinExistence type="inferred from homology"/>
<dbReference type="Proteomes" id="UP000057158">
    <property type="component" value="Chromosome"/>
</dbReference>
<evidence type="ECO:0000313" key="9">
    <source>
        <dbReference type="Proteomes" id="UP000057158"/>
    </source>
</evidence>
<keyword evidence="2" id="KW-0698">rRNA processing</keyword>
<keyword evidence="5" id="KW-0949">S-adenosyl-L-methionine</keyword>
<dbReference type="PANTHER" id="PTHR47816">
    <property type="entry name" value="RIBOSOMAL RNA SMALL SUBUNIT METHYLTRANSFERASE C"/>
    <property type="match status" value="1"/>
</dbReference>
<evidence type="ECO:0000256" key="2">
    <source>
        <dbReference type="ARBA" id="ARBA00022552"/>
    </source>
</evidence>
<dbReference type="RefSeq" id="WP_053551336.1">
    <property type="nucleotide sequence ID" value="NZ_CP010802.1"/>
</dbReference>
<dbReference type="GO" id="GO:0008990">
    <property type="term" value="F:rRNA (guanine-N2-)-methyltransferase activity"/>
    <property type="evidence" value="ECO:0007669"/>
    <property type="project" value="InterPro"/>
</dbReference>
<evidence type="ECO:0000259" key="7">
    <source>
        <dbReference type="Pfam" id="PF26049"/>
    </source>
</evidence>
<dbReference type="PROSITE" id="PS00092">
    <property type="entry name" value="N6_MTASE"/>
    <property type="match status" value="1"/>
</dbReference>
<feature type="domain" description="RlmG N-terminal" evidence="7">
    <location>
        <begin position="2"/>
        <end position="180"/>
    </location>
</feature>
<dbReference type="PATRIC" id="fig|1603606.3.peg.2778"/>
<gene>
    <name evidence="8" type="ORF">DSOUD_2566</name>
</gene>
<evidence type="ECO:0000259" key="6">
    <source>
        <dbReference type="Pfam" id="PF05175"/>
    </source>
</evidence>
<dbReference type="InterPro" id="IPR017237">
    <property type="entry name" value="RLMG"/>
</dbReference>
<reference evidence="8 9" key="1">
    <citation type="submission" date="2015-07" db="EMBL/GenBank/DDBJ databases">
        <title>Isolation and Genomic Characterization of a Novel Halophilic Metal-Reducing Deltaproteobacterium from the Deep Subsurface.</title>
        <authorList>
            <person name="Badalamenti J.P."/>
            <person name="Summers Z.M."/>
            <person name="Gralnick J.A."/>
            <person name="Bond D.R."/>
        </authorList>
    </citation>
    <scope>NUCLEOTIDE SEQUENCE [LARGE SCALE GENOMIC DNA]</scope>
    <source>
        <strain evidence="8 9">WTL</strain>
    </source>
</reference>
<dbReference type="InterPro" id="IPR007848">
    <property type="entry name" value="Small_mtfrase_dom"/>
</dbReference>
<dbReference type="HAMAP" id="MF_01859">
    <property type="entry name" value="23SrRNA_methyltr_G"/>
    <property type="match status" value="1"/>
</dbReference>
<dbReference type="Pfam" id="PF26049">
    <property type="entry name" value="RLMG_N"/>
    <property type="match status" value="1"/>
</dbReference>
<dbReference type="InterPro" id="IPR002052">
    <property type="entry name" value="DNA_methylase_N6_adenine_CS"/>
</dbReference>
<evidence type="ECO:0000256" key="1">
    <source>
        <dbReference type="ARBA" id="ARBA00022490"/>
    </source>
</evidence>
<feature type="domain" description="Methyltransferase small" evidence="6">
    <location>
        <begin position="203"/>
        <end position="371"/>
    </location>
</feature>
<dbReference type="KEGG" id="des:DSOUD_2566"/>
<dbReference type="InterPro" id="IPR058679">
    <property type="entry name" value="RlmG_N"/>
</dbReference>
<dbReference type="STRING" id="1603606.DSOUD_2566"/>
<evidence type="ECO:0000256" key="5">
    <source>
        <dbReference type="ARBA" id="ARBA00022691"/>
    </source>
</evidence>
<dbReference type="GO" id="GO:0005737">
    <property type="term" value="C:cytoplasm"/>
    <property type="evidence" value="ECO:0007669"/>
    <property type="project" value="InterPro"/>
</dbReference>
<keyword evidence="4 8" id="KW-0808">Transferase</keyword>
<keyword evidence="9" id="KW-1185">Reference proteome</keyword>
<dbReference type="SUPFAM" id="SSF53335">
    <property type="entry name" value="S-adenosyl-L-methionine-dependent methyltransferases"/>
    <property type="match status" value="1"/>
</dbReference>
<keyword evidence="3 8" id="KW-0489">Methyltransferase</keyword>
<dbReference type="CDD" id="cd02440">
    <property type="entry name" value="AdoMet_MTases"/>
    <property type="match status" value="1"/>
</dbReference>